<evidence type="ECO:0000313" key="4">
    <source>
        <dbReference type="EMBL" id="TJZ74186.1"/>
    </source>
</evidence>
<dbReference type="RefSeq" id="WP_136772710.1">
    <property type="nucleotide sequence ID" value="NZ_SUMF01000006.1"/>
</dbReference>
<organism evidence="4 5">
    <name type="scientific">Chitiniphilus eburneus</name>
    <dbReference type="NCBI Taxonomy" id="2571148"/>
    <lineage>
        <taxon>Bacteria</taxon>
        <taxon>Pseudomonadati</taxon>
        <taxon>Pseudomonadota</taxon>
        <taxon>Betaproteobacteria</taxon>
        <taxon>Neisseriales</taxon>
        <taxon>Chitinibacteraceae</taxon>
        <taxon>Chitiniphilus</taxon>
    </lineage>
</organism>
<dbReference type="Pfam" id="PF06155">
    <property type="entry name" value="GBBH-like_N"/>
    <property type="match status" value="1"/>
</dbReference>
<reference evidence="4 5" key="1">
    <citation type="submission" date="2019-04" db="EMBL/GenBank/DDBJ databases">
        <title>Chitiniphilus eburnea sp. nov., a novel chitinolytic bacterium isolated from aquaculture sludge.</title>
        <authorList>
            <person name="Sheng M."/>
        </authorList>
    </citation>
    <scope>NUCLEOTIDE SEQUENCE [LARGE SCALE GENOMIC DNA]</scope>
    <source>
        <strain evidence="4 5">HX-2-15</strain>
    </source>
</reference>
<evidence type="ECO:0000256" key="2">
    <source>
        <dbReference type="ARBA" id="ARBA00023004"/>
    </source>
</evidence>
<keyword evidence="5" id="KW-1185">Reference proteome</keyword>
<dbReference type="InterPro" id="IPR038492">
    <property type="entry name" value="GBBH-like_N_sf"/>
</dbReference>
<keyword evidence="1" id="KW-0479">Metal-binding</keyword>
<dbReference type="InterPro" id="IPR010376">
    <property type="entry name" value="GBBH-like_N"/>
</dbReference>
<proteinExistence type="predicted"/>
<sequence>MTPHHVTLTADALALTWPDGDITLPAPLLRHACRCADCRALTLRGMSPQAPAAIRLQGAEPIGHYALQLRFDDGHQRGIYPWEYLRQMAGLD</sequence>
<dbReference type="EMBL" id="SUMF01000006">
    <property type="protein sequence ID" value="TJZ74186.1"/>
    <property type="molecule type" value="Genomic_DNA"/>
</dbReference>
<accession>A0A4U0PZS9</accession>
<evidence type="ECO:0000256" key="1">
    <source>
        <dbReference type="ARBA" id="ARBA00022723"/>
    </source>
</evidence>
<keyword evidence="2" id="KW-0408">Iron</keyword>
<comment type="caution">
    <text evidence="4">The sequence shown here is derived from an EMBL/GenBank/DDBJ whole genome shotgun (WGS) entry which is preliminary data.</text>
</comment>
<dbReference type="AlphaFoldDB" id="A0A4U0PZS9"/>
<evidence type="ECO:0000259" key="3">
    <source>
        <dbReference type="Pfam" id="PF06155"/>
    </source>
</evidence>
<evidence type="ECO:0000313" key="5">
    <source>
        <dbReference type="Proteomes" id="UP000310016"/>
    </source>
</evidence>
<gene>
    <name evidence="4" type="ORF">FAZ21_07805</name>
</gene>
<name>A0A4U0PZS9_9NEIS</name>
<dbReference type="OrthoDB" id="9794178at2"/>
<protein>
    <submittedName>
        <fullName evidence="4">DUF971 domain-containing protein</fullName>
    </submittedName>
</protein>
<dbReference type="Gene3D" id="3.30.2020.30">
    <property type="match status" value="1"/>
</dbReference>
<dbReference type="Proteomes" id="UP000310016">
    <property type="component" value="Unassembled WGS sequence"/>
</dbReference>
<dbReference type="GO" id="GO:0046872">
    <property type="term" value="F:metal ion binding"/>
    <property type="evidence" value="ECO:0007669"/>
    <property type="project" value="UniProtKB-KW"/>
</dbReference>
<feature type="domain" description="Gamma-butyrobetaine hydroxylase-like N-terminal" evidence="3">
    <location>
        <begin position="11"/>
        <end position="86"/>
    </location>
</feature>
<dbReference type="PANTHER" id="PTHR35303">
    <property type="entry name" value="OS02G0197800 PROTEIN"/>
    <property type="match status" value="1"/>
</dbReference>